<evidence type="ECO:0000256" key="2">
    <source>
        <dbReference type="ARBA" id="ARBA00022723"/>
    </source>
</evidence>
<dbReference type="InterPro" id="IPR011234">
    <property type="entry name" value="Fumarylacetoacetase-like_C"/>
</dbReference>
<accession>A0A7K3WI42</accession>
<dbReference type="Pfam" id="PF01557">
    <property type="entry name" value="FAA_hydrolase"/>
    <property type="match status" value="1"/>
</dbReference>
<organism evidence="4 5">
    <name type="scientific">Goekera deserti</name>
    <dbReference type="NCBI Taxonomy" id="2497753"/>
    <lineage>
        <taxon>Bacteria</taxon>
        <taxon>Bacillati</taxon>
        <taxon>Actinomycetota</taxon>
        <taxon>Actinomycetes</taxon>
        <taxon>Geodermatophilales</taxon>
        <taxon>Geodermatophilaceae</taxon>
        <taxon>Goekera</taxon>
    </lineage>
</organism>
<keyword evidence="4" id="KW-0378">Hydrolase</keyword>
<keyword evidence="5" id="KW-1185">Reference proteome</keyword>
<evidence type="ECO:0000313" key="5">
    <source>
        <dbReference type="Proteomes" id="UP000470470"/>
    </source>
</evidence>
<dbReference type="InterPro" id="IPR051121">
    <property type="entry name" value="FAH"/>
</dbReference>
<sequence length="86" mass="9394">MQDRPTDGMVFDPAQLVSYASERVDLPPGDVVFLRSPPGSGKHHGRLLPDGDVIDSQITDLGRQGNRCTAEDLQGLEPRVGHWTNT</sequence>
<dbReference type="GO" id="GO:0046872">
    <property type="term" value="F:metal ion binding"/>
    <property type="evidence" value="ECO:0007669"/>
    <property type="project" value="UniProtKB-KW"/>
</dbReference>
<dbReference type="AlphaFoldDB" id="A0A7K3WI42"/>
<dbReference type="SUPFAM" id="SSF56529">
    <property type="entry name" value="FAH"/>
    <property type="match status" value="1"/>
</dbReference>
<dbReference type="PANTHER" id="PTHR42796:SF4">
    <property type="entry name" value="FUMARYLACETOACETATE HYDROLASE DOMAIN-CONTAINING PROTEIN 2A"/>
    <property type="match status" value="1"/>
</dbReference>
<comment type="caution">
    <text evidence="4">The sequence shown here is derived from an EMBL/GenBank/DDBJ whole genome shotgun (WGS) entry which is preliminary data.</text>
</comment>
<dbReference type="EMBL" id="JAAGWK010000030">
    <property type="protein sequence ID" value="NEL56124.1"/>
    <property type="molecule type" value="Genomic_DNA"/>
</dbReference>
<keyword evidence="2" id="KW-0479">Metal-binding</keyword>
<proteinExistence type="inferred from homology"/>
<feature type="domain" description="Fumarylacetoacetase-like C-terminal" evidence="3">
    <location>
        <begin position="1"/>
        <end position="67"/>
    </location>
</feature>
<reference evidence="4 5" key="1">
    <citation type="submission" date="2020-02" db="EMBL/GenBank/DDBJ databases">
        <title>The whole genome sequence of CPCC 205119.</title>
        <authorList>
            <person name="Jiang Z."/>
        </authorList>
    </citation>
    <scope>NUCLEOTIDE SEQUENCE [LARGE SCALE GENOMIC DNA]</scope>
    <source>
        <strain evidence="4 5">CPCC 205119</strain>
    </source>
</reference>
<dbReference type="PANTHER" id="PTHR42796">
    <property type="entry name" value="FUMARYLACETOACETATE HYDROLASE DOMAIN-CONTAINING PROTEIN 2A-RELATED"/>
    <property type="match status" value="1"/>
</dbReference>
<evidence type="ECO:0000313" key="4">
    <source>
        <dbReference type="EMBL" id="NEL56124.1"/>
    </source>
</evidence>
<evidence type="ECO:0000259" key="3">
    <source>
        <dbReference type="Pfam" id="PF01557"/>
    </source>
</evidence>
<dbReference type="InterPro" id="IPR036663">
    <property type="entry name" value="Fumarylacetoacetase_C_sf"/>
</dbReference>
<name>A0A7K3WI42_9ACTN</name>
<gene>
    <name evidence="4" type="ORF">G1H19_19300</name>
</gene>
<evidence type="ECO:0000256" key="1">
    <source>
        <dbReference type="ARBA" id="ARBA00010211"/>
    </source>
</evidence>
<dbReference type="GO" id="GO:0016787">
    <property type="term" value="F:hydrolase activity"/>
    <property type="evidence" value="ECO:0007669"/>
    <property type="project" value="UniProtKB-KW"/>
</dbReference>
<comment type="similarity">
    <text evidence="1">Belongs to the FAH family.</text>
</comment>
<dbReference type="Proteomes" id="UP000470470">
    <property type="component" value="Unassembled WGS sequence"/>
</dbReference>
<dbReference type="Gene3D" id="3.90.850.10">
    <property type="entry name" value="Fumarylacetoacetase-like, C-terminal domain"/>
    <property type="match status" value="1"/>
</dbReference>
<protein>
    <submittedName>
        <fullName evidence="4">Fumarylacetoacetate hydrolase family protein</fullName>
    </submittedName>
</protein>
<dbReference type="GO" id="GO:0044281">
    <property type="term" value="P:small molecule metabolic process"/>
    <property type="evidence" value="ECO:0007669"/>
    <property type="project" value="UniProtKB-ARBA"/>
</dbReference>